<keyword evidence="3" id="KW-0804">Transcription</keyword>
<dbReference type="PROSITE" id="PS50943">
    <property type="entry name" value="HTH_CROC1"/>
    <property type="match status" value="1"/>
</dbReference>
<dbReference type="SUPFAM" id="SSF47413">
    <property type="entry name" value="lambda repressor-like DNA-binding domains"/>
    <property type="match status" value="1"/>
</dbReference>
<evidence type="ECO:0000256" key="3">
    <source>
        <dbReference type="ARBA" id="ARBA00023163"/>
    </source>
</evidence>
<dbReference type="CDD" id="cd00093">
    <property type="entry name" value="HTH_XRE"/>
    <property type="match status" value="1"/>
</dbReference>
<dbReference type="Pfam" id="PF01381">
    <property type="entry name" value="HTH_3"/>
    <property type="match status" value="1"/>
</dbReference>
<dbReference type="GO" id="GO:0003677">
    <property type="term" value="F:DNA binding"/>
    <property type="evidence" value="ECO:0007669"/>
    <property type="project" value="UniProtKB-KW"/>
</dbReference>
<keyword evidence="2" id="KW-0238">DNA-binding</keyword>
<dbReference type="OrthoDB" id="680346at2"/>
<sequence length="78" mass="8702">MTRVRDEFIIKSVGENIRQIRISKSLSQEEVAYEADIPVNQIGRIERGEINPTISTLYVISKALSTSLASLVTVVEQP</sequence>
<proteinExistence type="predicted"/>
<dbReference type="Proteomes" id="UP000187181">
    <property type="component" value="Unassembled WGS sequence"/>
</dbReference>
<dbReference type="PANTHER" id="PTHR46797">
    <property type="entry name" value="HTH-TYPE TRANSCRIPTIONAL REGULATOR"/>
    <property type="match status" value="1"/>
</dbReference>
<evidence type="ECO:0000256" key="1">
    <source>
        <dbReference type="ARBA" id="ARBA00023015"/>
    </source>
</evidence>
<dbReference type="EMBL" id="FTPP01000002">
    <property type="protein sequence ID" value="SIT91598.1"/>
    <property type="molecule type" value="Genomic_DNA"/>
</dbReference>
<dbReference type="GO" id="GO:0005829">
    <property type="term" value="C:cytosol"/>
    <property type="evidence" value="ECO:0007669"/>
    <property type="project" value="TreeGrafter"/>
</dbReference>
<dbReference type="PANTHER" id="PTHR46797:SF23">
    <property type="entry name" value="HTH-TYPE TRANSCRIPTIONAL REGULATOR SUTR"/>
    <property type="match status" value="1"/>
</dbReference>
<evidence type="ECO:0000313" key="6">
    <source>
        <dbReference type="Proteomes" id="UP000187181"/>
    </source>
</evidence>
<organism evidence="5 6">
    <name type="scientific">Pontibacter indicus</name>
    <dbReference type="NCBI Taxonomy" id="1317125"/>
    <lineage>
        <taxon>Bacteria</taxon>
        <taxon>Pseudomonadati</taxon>
        <taxon>Bacteroidota</taxon>
        <taxon>Cytophagia</taxon>
        <taxon>Cytophagales</taxon>
        <taxon>Hymenobacteraceae</taxon>
        <taxon>Pontibacter</taxon>
    </lineage>
</organism>
<dbReference type="RefSeq" id="WP_076669456.1">
    <property type="nucleotide sequence ID" value="NZ_FTPP01000002.1"/>
</dbReference>
<feature type="domain" description="HTH cro/C1-type" evidence="4">
    <location>
        <begin position="17"/>
        <end position="71"/>
    </location>
</feature>
<protein>
    <submittedName>
        <fullName evidence="5">Helix-turn-helix</fullName>
    </submittedName>
</protein>
<dbReference type="GO" id="GO:0003700">
    <property type="term" value="F:DNA-binding transcription factor activity"/>
    <property type="evidence" value="ECO:0007669"/>
    <property type="project" value="TreeGrafter"/>
</dbReference>
<dbReference type="SMART" id="SM00530">
    <property type="entry name" value="HTH_XRE"/>
    <property type="match status" value="1"/>
</dbReference>
<evidence type="ECO:0000256" key="2">
    <source>
        <dbReference type="ARBA" id="ARBA00023125"/>
    </source>
</evidence>
<dbReference type="STRING" id="1317125.SAMN05444128_2630"/>
<dbReference type="InterPro" id="IPR010982">
    <property type="entry name" value="Lambda_DNA-bd_dom_sf"/>
</dbReference>
<accession>A0A1R3XJG1</accession>
<dbReference type="InterPro" id="IPR050807">
    <property type="entry name" value="TransReg_Diox_bact_type"/>
</dbReference>
<evidence type="ECO:0000259" key="4">
    <source>
        <dbReference type="PROSITE" id="PS50943"/>
    </source>
</evidence>
<dbReference type="InterPro" id="IPR001387">
    <property type="entry name" value="Cro/C1-type_HTH"/>
</dbReference>
<name>A0A1R3XJG1_9BACT</name>
<reference evidence="6" key="1">
    <citation type="submission" date="2017-01" db="EMBL/GenBank/DDBJ databases">
        <authorList>
            <person name="Varghese N."/>
            <person name="Submissions S."/>
        </authorList>
    </citation>
    <scope>NUCLEOTIDE SEQUENCE [LARGE SCALE GENOMIC DNA]</scope>
    <source>
        <strain evidence="6">LP100</strain>
    </source>
</reference>
<dbReference type="Gene3D" id="1.10.260.40">
    <property type="entry name" value="lambda repressor-like DNA-binding domains"/>
    <property type="match status" value="1"/>
</dbReference>
<gene>
    <name evidence="5" type="ORF">SAMN05444128_2630</name>
</gene>
<keyword evidence="6" id="KW-1185">Reference proteome</keyword>
<dbReference type="AlphaFoldDB" id="A0A1R3XJG1"/>
<keyword evidence="1" id="KW-0805">Transcription regulation</keyword>
<evidence type="ECO:0000313" key="5">
    <source>
        <dbReference type="EMBL" id="SIT91598.1"/>
    </source>
</evidence>